<evidence type="ECO:0000256" key="4">
    <source>
        <dbReference type="ARBA" id="ARBA00022989"/>
    </source>
</evidence>
<dbReference type="InterPro" id="IPR025857">
    <property type="entry name" value="MacB_PCD"/>
</dbReference>
<dbReference type="RefSeq" id="WP_286678644.1">
    <property type="nucleotide sequence ID" value="NZ_MNXI01000094.1"/>
</dbReference>
<proteinExistence type="inferred from homology"/>
<feature type="transmembrane region" description="Helical" evidence="7">
    <location>
        <begin position="302"/>
        <end position="330"/>
    </location>
</feature>
<dbReference type="InterPro" id="IPR003838">
    <property type="entry name" value="ABC3_permease_C"/>
</dbReference>
<feature type="domain" description="MacB-like periplasmic core" evidence="9">
    <location>
        <begin position="19"/>
        <end position="232"/>
    </location>
</feature>
<dbReference type="Pfam" id="PF12704">
    <property type="entry name" value="MacB_PCD"/>
    <property type="match status" value="1"/>
</dbReference>
<protein>
    <submittedName>
        <fullName evidence="10">ABC transporter permease</fullName>
    </submittedName>
</protein>
<dbReference type="InterPro" id="IPR050250">
    <property type="entry name" value="Macrolide_Exporter_MacB"/>
</dbReference>
<dbReference type="AlphaFoldDB" id="A0A2M7T5H7"/>
<dbReference type="EMBL" id="PFNG01000238">
    <property type="protein sequence ID" value="PIZ35479.1"/>
    <property type="molecule type" value="Genomic_DNA"/>
</dbReference>
<dbReference type="GO" id="GO:0022857">
    <property type="term" value="F:transmembrane transporter activity"/>
    <property type="evidence" value="ECO:0007669"/>
    <property type="project" value="TreeGrafter"/>
</dbReference>
<sequence length="385" mass="41182">MHVYTIALKDITRRKGKMALVVAGLAVGVAALVAILTIVLSFQKGIDKKLDTYGFNIVIYPASSNLSLSYGGMTISGVDTYEVKSLLMADLATIKRSHSADSVAALSPKLLQVVDSKDKKALLVGSDFNQEFLIKKWWRLNGSRPTRPDELVLGQDAAKNLQVKAGDTLKLSGKDFKVAAVLQPTGSQDDSLIFGDLREVQSLYKRGGELSLIEISAKSTADIDAVVKDLKKALPQAAVSSIKQAVQYREKAVGSLARFGLAITAVIMLISGLIVFTTMTSSVRDRKREIGIFRAIGYRQSVVARIILTETLILSLIGGAIGYAAGFGIVFMLPAFLKKFEFSVGLNVPVLILSIVLAVAVGLVASLVPALRAANMDPADALKSL</sequence>
<evidence type="ECO:0000256" key="6">
    <source>
        <dbReference type="ARBA" id="ARBA00038076"/>
    </source>
</evidence>
<comment type="similarity">
    <text evidence="6">Belongs to the ABC-4 integral membrane protein family.</text>
</comment>
<feature type="transmembrane region" description="Helical" evidence="7">
    <location>
        <begin position="350"/>
        <end position="371"/>
    </location>
</feature>
<evidence type="ECO:0000313" key="10">
    <source>
        <dbReference type="EMBL" id="PIZ35479.1"/>
    </source>
</evidence>
<evidence type="ECO:0000256" key="7">
    <source>
        <dbReference type="SAM" id="Phobius"/>
    </source>
</evidence>
<evidence type="ECO:0000259" key="8">
    <source>
        <dbReference type="Pfam" id="PF02687"/>
    </source>
</evidence>
<feature type="transmembrane region" description="Helical" evidence="7">
    <location>
        <begin position="259"/>
        <end position="281"/>
    </location>
</feature>
<accession>A0A2M7T5H7</accession>
<reference evidence="11" key="1">
    <citation type="submission" date="2017-09" db="EMBL/GenBank/DDBJ databases">
        <title>Depth-based differentiation of microbial function through sediment-hosted aquifers and enrichment of novel symbionts in the deep terrestrial subsurface.</title>
        <authorList>
            <person name="Probst A.J."/>
            <person name="Ladd B."/>
            <person name="Jarett J.K."/>
            <person name="Geller-Mcgrath D.E."/>
            <person name="Sieber C.M.K."/>
            <person name="Emerson J.B."/>
            <person name="Anantharaman K."/>
            <person name="Thomas B.C."/>
            <person name="Malmstrom R."/>
            <person name="Stieglmeier M."/>
            <person name="Klingl A."/>
            <person name="Woyke T."/>
            <person name="Ryan C.M."/>
            <person name="Banfield J.F."/>
        </authorList>
    </citation>
    <scope>NUCLEOTIDE SEQUENCE [LARGE SCALE GENOMIC DNA]</scope>
</reference>
<evidence type="ECO:0000259" key="9">
    <source>
        <dbReference type="Pfam" id="PF12704"/>
    </source>
</evidence>
<feature type="domain" description="ABC3 transporter permease C-terminal" evidence="8">
    <location>
        <begin position="262"/>
        <end position="378"/>
    </location>
</feature>
<dbReference type="GO" id="GO:0005886">
    <property type="term" value="C:plasma membrane"/>
    <property type="evidence" value="ECO:0007669"/>
    <property type="project" value="UniProtKB-SubCell"/>
</dbReference>
<name>A0A2M7T5H7_9ACTN</name>
<evidence type="ECO:0000256" key="3">
    <source>
        <dbReference type="ARBA" id="ARBA00022692"/>
    </source>
</evidence>
<evidence type="ECO:0000313" key="11">
    <source>
        <dbReference type="Proteomes" id="UP000230956"/>
    </source>
</evidence>
<keyword evidence="5 7" id="KW-0472">Membrane</keyword>
<evidence type="ECO:0000256" key="2">
    <source>
        <dbReference type="ARBA" id="ARBA00022475"/>
    </source>
</evidence>
<evidence type="ECO:0000256" key="5">
    <source>
        <dbReference type="ARBA" id="ARBA00023136"/>
    </source>
</evidence>
<keyword evidence="4 7" id="KW-1133">Transmembrane helix</keyword>
<organism evidence="10 11">
    <name type="scientific">Candidatus Aquicultor secundus</name>
    <dbReference type="NCBI Taxonomy" id="1973895"/>
    <lineage>
        <taxon>Bacteria</taxon>
        <taxon>Bacillati</taxon>
        <taxon>Actinomycetota</taxon>
        <taxon>Candidatus Aquicultoria</taxon>
        <taxon>Candidatus Aquicultorales</taxon>
        <taxon>Candidatus Aquicultoraceae</taxon>
        <taxon>Candidatus Aquicultor</taxon>
    </lineage>
</organism>
<dbReference type="Pfam" id="PF02687">
    <property type="entry name" value="FtsX"/>
    <property type="match status" value="1"/>
</dbReference>
<evidence type="ECO:0000256" key="1">
    <source>
        <dbReference type="ARBA" id="ARBA00004651"/>
    </source>
</evidence>
<feature type="transmembrane region" description="Helical" evidence="7">
    <location>
        <begin position="20"/>
        <end position="42"/>
    </location>
</feature>
<keyword evidence="3 7" id="KW-0812">Transmembrane</keyword>
<comment type="subcellular location">
    <subcellularLocation>
        <location evidence="1">Cell membrane</location>
        <topology evidence="1">Multi-pass membrane protein</topology>
    </subcellularLocation>
</comment>
<gene>
    <name evidence="10" type="ORF">COY37_10290</name>
</gene>
<dbReference type="PANTHER" id="PTHR30572">
    <property type="entry name" value="MEMBRANE COMPONENT OF TRANSPORTER-RELATED"/>
    <property type="match status" value="1"/>
</dbReference>
<keyword evidence="2" id="KW-1003">Cell membrane</keyword>
<comment type="caution">
    <text evidence="10">The sequence shown here is derived from an EMBL/GenBank/DDBJ whole genome shotgun (WGS) entry which is preliminary data.</text>
</comment>
<dbReference type="PANTHER" id="PTHR30572:SF4">
    <property type="entry name" value="ABC TRANSPORTER PERMEASE YTRF"/>
    <property type="match status" value="1"/>
</dbReference>
<dbReference type="Proteomes" id="UP000230956">
    <property type="component" value="Unassembled WGS sequence"/>
</dbReference>